<dbReference type="EMBL" id="JAAECE010000004">
    <property type="protein sequence ID" value="KAF1802049.1"/>
    <property type="molecule type" value="Genomic_DNA"/>
</dbReference>
<sequence>MESISFTKFKSCLDTWAKQNEKGVQCLSRQVLGEPSSDLQDVSDELKQVLDTMFEEYAAIVDQLGLAETLQSDDGEANIPKEIILLRNCVDMYDQEYMVKECIRGIVSGDGFATQQHLAGSIALWKSESYLDEQVQEEIKKL</sequence>
<protein>
    <submittedName>
        <fullName evidence="1">Uncharacterized protein</fullName>
    </submittedName>
</protein>
<organism evidence="1 2">
    <name type="scientific">Mucor circinelloides f. lusitanicus</name>
    <name type="common">Mucor racemosus var. lusitanicus</name>
    <dbReference type="NCBI Taxonomy" id="29924"/>
    <lineage>
        <taxon>Eukaryota</taxon>
        <taxon>Fungi</taxon>
        <taxon>Fungi incertae sedis</taxon>
        <taxon>Mucoromycota</taxon>
        <taxon>Mucoromycotina</taxon>
        <taxon>Mucoromycetes</taxon>
        <taxon>Mucorales</taxon>
        <taxon>Mucorineae</taxon>
        <taxon>Mucoraceae</taxon>
        <taxon>Mucor</taxon>
    </lineage>
</organism>
<accession>A0A8H4BGT9</accession>
<name>A0A8H4BGT9_MUCCL</name>
<dbReference type="AlphaFoldDB" id="A0A8H4BGT9"/>
<evidence type="ECO:0000313" key="2">
    <source>
        <dbReference type="Proteomes" id="UP000469890"/>
    </source>
</evidence>
<evidence type="ECO:0000313" key="1">
    <source>
        <dbReference type="EMBL" id="KAF1802049.1"/>
    </source>
</evidence>
<proteinExistence type="predicted"/>
<gene>
    <name evidence="1" type="ORF">FB192DRAFT_1375991</name>
</gene>
<comment type="caution">
    <text evidence="1">The sequence shown here is derived from an EMBL/GenBank/DDBJ whole genome shotgun (WGS) entry which is preliminary data.</text>
</comment>
<dbReference type="Proteomes" id="UP000469890">
    <property type="component" value="Unassembled WGS sequence"/>
</dbReference>
<reference evidence="1 2" key="1">
    <citation type="submission" date="2019-09" db="EMBL/GenBank/DDBJ databases">
        <authorList>
            <consortium name="DOE Joint Genome Institute"/>
            <person name="Mondo S.J."/>
            <person name="Navarro-Mendoza M.I."/>
            <person name="Perez-Arques C."/>
            <person name="Panchal S."/>
            <person name="Nicolas F.E."/>
            <person name="Ganguly P."/>
            <person name="Pangilinan J."/>
            <person name="Grigoriev I."/>
            <person name="Heitman J."/>
            <person name="Sanya K."/>
            <person name="Garre V."/>
        </authorList>
    </citation>
    <scope>NUCLEOTIDE SEQUENCE [LARGE SCALE GENOMIC DNA]</scope>
    <source>
        <strain evidence="1 2">MU402</strain>
    </source>
</reference>